<dbReference type="GO" id="GO:0009249">
    <property type="term" value="P:protein lipoylation"/>
    <property type="evidence" value="ECO:0007669"/>
    <property type="project" value="InterPro"/>
</dbReference>
<sequence length="330" mass="38563">MKYIENYSNDPRYNLAFEEYCFKYLPRDEDYVILWINGPAIIVGKNQNTIEEVNMDYIKENNINVVRRITGGGAVYHDLGNLNFSIITNADGTKVIDFKKYNIPIVKSLEKLGIQCELSGRNDITIEGKKFSGIAQSIWKDRVLNHGTLLFDTKLDVLSKALNVKQDKIQSKGIKSVKSRVTNIKPYIKDDIDIEQFRNILLKYIFELENIKPIKYELTEEQKGEIDKLFREKYSTWEWNFGESPDFNYKNYKRFPFGSIEVRVEINNGIIKESKIFGDFFGAENIEELENSLVGLKYDKDIVSKYLMEKNIKQYFGDIESSEFIELLFE</sequence>
<dbReference type="GO" id="GO:0016979">
    <property type="term" value="F:lipoate-protein ligase activity"/>
    <property type="evidence" value="ECO:0007669"/>
    <property type="project" value="UniProtKB-EC"/>
</dbReference>
<dbReference type="EMBL" id="JACRTK010000002">
    <property type="protein sequence ID" value="MBC8590852.1"/>
    <property type="molecule type" value="Genomic_DNA"/>
</dbReference>
<evidence type="ECO:0000256" key="4">
    <source>
        <dbReference type="ARBA" id="ARBA00022598"/>
    </source>
</evidence>
<keyword evidence="5" id="KW-0547">Nucleotide-binding</keyword>
<dbReference type="EC" id="6.3.1.20" evidence="3"/>
<dbReference type="RefSeq" id="WP_249323685.1">
    <property type="nucleotide sequence ID" value="NZ_JACRTK010000002.1"/>
</dbReference>
<dbReference type="Proteomes" id="UP000601522">
    <property type="component" value="Unassembled WGS sequence"/>
</dbReference>
<evidence type="ECO:0000256" key="2">
    <source>
        <dbReference type="ARBA" id="ARBA00005124"/>
    </source>
</evidence>
<dbReference type="Gene3D" id="3.30.390.50">
    <property type="entry name" value="CO dehydrogenase flavoprotein, C-terminal domain"/>
    <property type="match status" value="1"/>
</dbReference>
<comment type="pathway">
    <text evidence="1">Protein modification; protein lipoylation via exogenous pathway; protein N(6)-(lipoyl)lysine from lipoate: step 2/2.</text>
</comment>
<keyword evidence="6" id="KW-0067">ATP-binding</keyword>
<dbReference type="GO" id="GO:0005737">
    <property type="term" value="C:cytoplasm"/>
    <property type="evidence" value="ECO:0007669"/>
    <property type="project" value="TreeGrafter"/>
</dbReference>
<keyword evidence="4 9" id="KW-0436">Ligase</keyword>
<dbReference type="InterPro" id="IPR004143">
    <property type="entry name" value="BPL_LPL_catalytic"/>
</dbReference>
<dbReference type="FunFam" id="3.30.930.10:FF:000072">
    <property type="entry name" value="Lipoate--protein ligase"/>
    <property type="match status" value="1"/>
</dbReference>
<dbReference type="SUPFAM" id="SSF55681">
    <property type="entry name" value="Class II aaRS and biotin synthetases"/>
    <property type="match status" value="1"/>
</dbReference>
<feature type="domain" description="BPL/LPL catalytic" evidence="8">
    <location>
        <begin position="26"/>
        <end position="213"/>
    </location>
</feature>
<dbReference type="AlphaFoldDB" id="A0A926F0G0"/>
<dbReference type="PANTHER" id="PTHR12561">
    <property type="entry name" value="LIPOATE-PROTEIN LIGASE"/>
    <property type="match status" value="1"/>
</dbReference>
<dbReference type="Gene3D" id="3.30.930.10">
    <property type="entry name" value="Bira Bifunctional Protein, Domain 2"/>
    <property type="match status" value="1"/>
</dbReference>
<comment type="pathway">
    <text evidence="2">Protein modification; protein lipoylation via exogenous pathway; protein N(6)-(lipoyl)lysine from lipoate: step 1/2.</text>
</comment>
<evidence type="ECO:0000313" key="10">
    <source>
        <dbReference type="Proteomes" id="UP000601522"/>
    </source>
</evidence>
<gene>
    <name evidence="9" type="ORF">H8689_06865</name>
</gene>
<dbReference type="GO" id="GO:0005524">
    <property type="term" value="F:ATP binding"/>
    <property type="evidence" value="ECO:0007669"/>
    <property type="project" value="UniProtKB-KW"/>
</dbReference>
<evidence type="ECO:0000256" key="3">
    <source>
        <dbReference type="ARBA" id="ARBA00012367"/>
    </source>
</evidence>
<dbReference type="GO" id="GO:0017118">
    <property type="term" value="F:lipoyltransferase activity"/>
    <property type="evidence" value="ECO:0007669"/>
    <property type="project" value="TreeGrafter"/>
</dbReference>
<dbReference type="PANTHER" id="PTHR12561:SF3">
    <property type="entry name" value="LIPOYLTRANSFERASE 1, MITOCHONDRIAL"/>
    <property type="match status" value="1"/>
</dbReference>
<dbReference type="Pfam" id="PF10437">
    <property type="entry name" value="Lip_prot_lig_C"/>
    <property type="match status" value="1"/>
</dbReference>
<evidence type="ECO:0000256" key="7">
    <source>
        <dbReference type="ARBA" id="ARBA00048037"/>
    </source>
</evidence>
<evidence type="ECO:0000256" key="6">
    <source>
        <dbReference type="ARBA" id="ARBA00022840"/>
    </source>
</evidence>
<dbReference type="SUPFAM" id="SSF82649">
    <property type="entry name" value="SufE/NifU"/>
    <property type="match status" value="1"/>
</dbReference>
<dbReference type="InterPro" id="IPR004562">
    <property type="entry name" value="LipoylTrfase_LipoateP_Ligase"/>
</dbReference>
<dbReference type="Pfam" id="PF21948">
    <property type="entry name" value="LplA-B_cat"/>
    <property type="match status" value="1"/>
</dbReference>
<organism evidence="9 10">
    <name type="scientific">Wansuia hejianensis</name>
    <dbReference type="NCBI Taxonomy" id="2763667"/>
    <lineage>
        <taxon>Bacteria</taxon>
        <taxon>Bacillati</taxon>
        <taxon>Bacillota</taxon>
        <taxon>Clostridia</taxon>
        <taxon>Lachnospirales</taxon>
        <taxon>Lachnospiraceae</taxon>
        <taxon>Wansuia</taxon>
    </lineage>
</organism>
<dbReference type="InterPro" id="IPR019491">
    <property type="entry name" value="Lipoate_protein_ligase_C"/>
</dbReference>
<evidence type="ECO:0000256" key="1">
    <source>
        <dbReference type="ARBA" id="ARBA00005085"/>
    </source>
</evidence>
<comment type="catalytic activity">
    <reaction evidence="7">
        <text>L-lysyl-[lipoyl-carrier protein] + (R)-lipoate + ATP = N(6)-[(R)-lipoyl]-L-lysyl-[lipoyl-carrier protein] + AMP + diphosphate + H(+)</text>
        <dbReference type="Rhea" id="RHEA:49288"/>
        <dbReference type="Rhea" id="RHEA-COMP:10500"/>
        <dbReference type="Rhea" id="RHEA-COMP:10502"/>
        <dbReference type="ChEBI" id="CHEBI:15378"/>
        <dbReference type="ChEBI" id="CHEBI:29969"/>
        <dbReference type="ChEBI" id="CHEBI:30616"/>
        <dbReference type="ChEBI" id="CHEBI:33019"/>
        <dbReference type="ChEBI" id="CHEBI:83088"/>
        <dbReference type="ChEBI" id="CHEBI:83099"/>
        <dbReference type="ChEBI" id="CHEBI:456215"/>
        <dbReference type="EC" id="6.3.1.20"/>
    </reaction>
</comment>
<proteinExistence type="predicted"/>
<dbReference type="CDD" id="cd16443">
    <property type="entry name" value="LplA"/>
    <property type="match status" value="1"/>
</dbReference>
<comment type="caution">
    <text evidence="9">The sequence shown here is derived from an EMBL/GenBank/DDBJ whole genome shotgun (WGS) entry which is preliminary data.</text>
</comment>
<evidence type="ECO:0000313" key="9">
    <source>
        <dbReference type="EMBL" id="MBC8590852.1"/>
    </source>
</evidence>
<evidence type="ECO:0000256" key="5">
    <source>
        <dbReference type="ARBA" id="ARBA00022741"/>
    </source>
</evidence>
<accession>A0A926F0G0</accession>
<dbReference type="InterPro" id="IPR045864">
    <property type="entry name" value="aa-tRNA-synth_II/BPL/LPL"/>
</dbReference>
<keyword evidence="10" id="KW-1185">Reference proteome</keyword>
<dbReference type="NCBIfam" id="TIGR00545">
    <property type="entry name" value="lipoyltrans"/>
    <property type="match status" value="1"/>
</dbReference>
<evidence type="ECO:0000259" key="8">
    <source>
        <dbReference type="PROSITE" id="PS51733"/>
    </source>
</evidence>
<dbReference type="PROSITE" id="PS51733">
    <property type="entry name" value="BPL_LPL_CATALYTIC"/>
    <property type="match status" value="1"/>
</dbReference>
<name>A0A926F0G0_9FIRM</name>
<protein>
    <recommendedName>
        <fullName evidence="3">lipoate--protein ligase</fullName>
        <ecNumber evidence="3">6.3.1.20</ecNumber>
    </recommendedName>
</protein>
<reference evidence="9 10" key="1">
    <citation type="submission" date="2020-08" db="EMBL/GenBank/DDBJ databases">
        <title>Genome public.</title>
        <authorList>
            <person name="Liu C."/>
            <person name="Sun Q."/>
        </authorList>
    </citation>
    <scope>NUCLEOTIDE SEQUENCE [LARGE SCALE GENOMIC DNA]</scope>
    <source>
        <strain evidence="9 10">NSJ-26</strain>
    </source>
</reference>